<sequence>MRLKMICLQEITIIRLNFNDSNCKKQIVSNLIKEGRSPWRMKKL</sequence>
<gene>
    <name evidence="1" type="ORF">BARRO_50442</name>
</gene>
<organism evidence="1">
    <name type="scientific">Bartonella rochalimae ATCC BAA-1498</name>
    <dbReference type="NCBI Taxonomy" id="685782"/>
    <lineage>
        <taxon>Bacteria</taxon>
        <taxon>Pseudomonadati</taxon>
        <taxon>Pseudomonadota</taxon>
        <taxon>Alphaproteobacteria</taxon>
        <taxon>Hyphomicrobiales</taxon>
        <taxon>Bartonellaceae</taxon>
        <taxon>Bartonella</taxon>
    </lineage>
</organism>
<dbReference type="EMBL" id="FN645459">
    <property type="protein sequence ID" value="CBI78093.1"/>
    <property type="molecule type" value="Genomic_DNA"/>
</dbReference>
<name>E6YMJ1_9HYPH</name>
<reference evidence="1" key="1">
    <citation type="journal article" date="2011" name="PLoS Genet.">
        <title>Parallel evolution of a type IV secretion system in radiating lineages of the host-restricted bacterial pathogen Bartonella.</title>
        <authorList>
            <person name="Engel P."/>
            <person name="Salzburger W."/>
            <person name="Liesch M."/>
            <person name="Chang C.C."/>
            <person name="Maruyama S."/>
            <person name="Lanz C."/>
            <person name="Calteau A."/>
            <person name="Lajus A."/>
            <person name="Medigue C."/>
            <person name="Schuster S.C."/>
            <person name="Dehio C."/>
        </authorList>
    </citation>
    <scope>NUCLEOTIDE SEQUENCE</scope>
    <source>
        <strain evidence="1">ATCC BAA-1498</strain>
    </source>
</reference>
<protein>
    <submittedName>
        <fullName evidence="1">Uncharacterized protein</fullName>
    </submittedName>
</protein>
<proteinExistence type="predicted"/>
<evidence type="ECO:0000313" key="1">
    <source>
        <dbReference type="EMBL" id="CBI78093.1"/>
    </source>
</evidence>
<dbReference type="AlphaFoldDB" id="E6YMJ1"/>
<accession>E6YMJ1</accession>